<comment type="subcellular location">
    <subcellularLocation>
        <location evidence="1">Cytoplasm</location>
    </subcellularLocation>
</comment>
<dbReference type="InterPro" id="IPR001127">
    <property type="entry name" value="PTS_EIIA_1_perm"/>
</dbReference>
<dbReference type="Proteomes" id="UP001596439">
    <property type="component" value="Unassembled WGS sequence"/>
</dbReference>
<keyword evidence="4" id="KW-0808">Transferase</keyword>
<evidence type="ECO:0000256" key="1">
    <source>
        <dbReference type="ARBA" id="ARBA00004496"/>
    </source>
</evidence>
<keyword evidence="3 8" id="KW-0762">Sugar transport</keyword>
<dbReference type="InterPro" id="IPR050890">
    <property type="entry name" value="PTS_EIIA_component"/>
</dbReference>
<gene>
    <name evidence="8" type="ORF">ACFQO8_11290</name>
</gene>
<organism evidence="8 9">
    <name type="scientific">Exiguobacterium aestuarii</name>
    <dbReference type="NCBI Taxonomy" id="273527"/>
    <lineage>
        <taxon>Bacteria</taxon>
        <taxon>Bacillati</taxon>
        <taxon>Bacillota</taxon>
        <taxon>Bacilli</taxon>
        <taxon>Bacillales</taxon>
        <taxon>Bacillales Family XII. Incertae Sedis</taxon>
        <taxon>Exiguobacterium</taxon>
    </lineage>
</organism>
<evidence type="ECO:0000256" key="5">
    <source>
        <dbReference type="ARBA" id="ARBA00022683"/>
    </source>
</evidence>
<evidence type="ECO:0000256" key="4">
    <source>
        <dbReference type="ARBA" id="ARBA00022679"/>
    </source>
</evidence>
<dbReference type="RefSeq" id="WP_214790158.1">
    <property type="nucleotide sequence ID" value="NZ_JANIEL010000125.1"/>
</dbReference>
<dbReference type="Gene3D" id="2.70.70.10">
    <property type="entry name" value="Glucose Permease (Domain IIA)"/>
    <property type="match status" value="1"/>
</dbReference>
<protein>
    <submittedName>
        <fullName evidence="8">PTS glucose transporter subunit IIA</fullName>
    </submittedName>
</protein>
<keyword evidence="9" id="KW-1185">Reference proteome</keyword>
<dbReference type="SUPFAM" id="SSF51261">
    <property type="entry name" value="Duplicated hybrid motif"/>
    <property type="match status" value="1"/>
</dbReference>
<dbReference type="PROSITE" id="PS00371">
    <property type="entry name" value="PTS_EIIA_TYPE_1_HIS"/>
    <property type="match status" value="1"/>
</dbReference>
<proteinExistence type="predicted"/>
<accession>A0ABW2PQ81</accession>
<dbReference type="PROSITE" id="PS51093">
    <property type="entry name" value="PTS_EIIA_TYPE_1"/>
    <property type="match status" value="1"/>
</dbReference>
<dbReference type="EMBL" id="JBHTCE010000002">
    <property type="protein sequence ID" value="MFC7390727.1"/>
    <property type="molecule type" value="Genomic_DNA"/>
</dbReference>
<comment type="caution">
    <text evidence="8">The sequence shown here is derived from an EMBL/GenBank/DDBJ whole genome shotgun (WGS) entry which is preliminary data.</text>
</comment>
<dbReference type="Pfam" id="PF00358">
    <property type="entry name" value="PTS_EIIA_1"/>
    <property type="match status" value="1"/>
</dbReference>
<evidence type="ECO:0000256" key="2">
    <source>
        <dbReference type="ARBA" id="ARBA00022448"/>
    </source>
</evidence>
<evidence type="ECO:0000256" key="6">
    <source>
        <dbReference type="ARBA" id="ARBA00022777"/>
    </source>
</evidence>
<evidence type="ECO:0000256" key="3">
    <source>
        <dbReference type="ARBA" id="ARBA00022597"/>
    </source>
</evidence>
<dbReference type="InterPro" id="IPR011055">
    <property type="entry name" value="Dup_hybrid_motif"/>
</dbReference>
<feature type="domain" description="PTS EIIA type-1" evidence="7">
    <location>
        <begin position="30"/>
        <end position="134"/>
    </location>
</feature>
<evidence type="ECO:0000313" key="8">
    <source>
        <dbReference type="EMBL" id="MFC7390727.1"/>
    </source>
</evidence>
<keyword evidence="5" id="KW-0598">Phosphotransferase system</keyword>
<sequence>MLWNKLMNRHKPTLHSPMEGDVIPLEQVADPVFSEKMMGDGIAITPTDGAVVSPADGEIVQIAPTKHAIGIRTEDGAEILIHVGLDTVELEGRPFDLRVDVGDHVKTGQLLLTADLAQIHQAGKDTVTPMVVTNGGTLAHHYAFTFTKEAVPGKTVVARVEA</sequence>
<reference evidence="9" key="1">
    <citation type="journal article" date="2019" name="Int. J. Syst. Evol. Microbiol.">
        <title>The Global Catalogue of Microorganisms (GCM) 10K type strain sequencing project: providing services to taxonomists for standard genome sequencing and annotation.</title>
        <authorList>
            <consortium name="The Broad Institute Genomics Platform"/>
            <consortium name="The Broad Institute Genome Sequencing Center for Infectious Disease"/>
            <person name="Wu L."/>
            <person name="Ma J."/>
        </authorList>
    </citation>
    <scope>NUCLEOTIDE SEQUENCE [LARGE SCALE GENOMIC DNA]</scope>
    <source>
        <strain evidence="9">CCUG 55590</strain>
    </source>
</reference>
<keyword evidence="2" id="KW-0813">Transport</keyword>
<name>A0ABW2PQ81_9BACL</name>
<evidence type="ECO:0000313" key="9">
    <source>
        <dbReference type="Proteomes" id="UP001596439"/>
    </source>
</evidence>
<dbReference type="PANTHER" id="PTHR45008">
    <property type="entry name" value="PTS SYSTEM GLUCOSE-SPECIFIC EIIA COMPONENT"/>
    <property type="match status" value="1"/>
</dbReference>
<keyword evidence="6" id="KW-0418">Kinase</keyword>
<dbReference type="PANTHER" id="PTHR45008:SF1">
    <property type="entry name" value="PTS SYSTEM GLUCOSE-SPECIFIC EIIA COMPONENT"/>
    <property type="match status" value="1"/>
</dbReference>
<evidence type="ECO:0000259" key="7">
    <source>
        <dbReference type="PROSITE" id="PS51093"/>
    </source>
</evidence>
<dbReference type="NCBIfam" id="TIGR00830">
    <property type="entry name" value="PTBA"/>
    <property type="match status" value="1"/>
</dbReference>